<name>A0ABT2FIF7_9GAMM</name>
<dbReference type="Gene3D" id="3.10.520.10">
    <property type="entry name" value="ApbE-like domains"/>
    <property type="match status" value="1"/>
</dbReference>
<reference evidence="14 15" key="1">
    <citation type="submission" date="2022-02" db="EMBL/GenBank/DDBJ databases">
        <authorList>
            <person name="Zhuang L."/>
        </authorList>
    </citation>
    <scope>NUCLEOTIDE SEQUENCE [LARGE SCALE GENOMIC DNA]</scope>
    <source>
        <strain evidence="14 15">C32</strain>
    </source>
</reference>
<evidence type="ECO:0000256" key="12">
    <source>
        <dbReference type="PIRNR" id="PIRNR006268"/>
    </source>
</evidence>
<comment type="caution">
    <text evidence="14">The sequence shown here is derived from an EMBL/GenBank/DDBJ whole genome shotgun (WGS) entry which is preliminary data.</text>
</comment>
<evidence type="ECO:0000256" key="10">
    <source>
        <dbReference type="ARBA" id="ARBA00031306"/>
    </source>
</evidence>
<dbReference type="EMBL" id="JAKOGG010000003">
    <property type="protein sequence ID" value="MCS4556123.1"/>
    <property type="molecule type" value="Genomic_DNA"/>
</dbReference>
<dbReference type="GO" id="GO:0016740">
    <property type="term" value="F:transferase activity"/>
    <property type="evidence" value="ECO:0007669"/>
    <property type="project" value="UniProtKB-KW"/>
</dbReference>
<evidence type="ECO:0000256" key="5">
    <source>
        <dbReference type="ARBA" id="ARBA00022630"/>
    </source>
</evidence>
<dbReference type="InterPro" id="IPR003374">
    <property type="entry name" value="ApbE-like_sf"/>
</dbReference>
<keyword evidence="13" id="KW-1003">Cell membrane</keyword>
<sequence length="340" mass="37055">MSKLPRFKPFLLSCCTLVLLSGCGQSDEVKVRLSGATMGTTYHITYIANTTSPSQTYLQTKIDNALDQVNQVASTYIVSSELSQLNQSQSTEPRHYSAALTEMLAEGIHLAQFTQGYLDITVGPLVNLWGFGPDHHPKFIPTAAMISQAKQDVGAHFLALDGQSVRKLNPKVYVDLSTLAKGYGVDVVADTLAAEGIDNYLVEIGGEMRIAGHSLAQQDWRIAVEKPVAEQRQVQHVLQPKDSAVATAGDYRNFFDENNVRYSHIIDPNTGYPIHHHTVSVTVVGKSCMAADGLSTGLMVMGVEKGLALADANNIAAMFITRNDDGSFSEHYSQAFQQYL</sequence>
<gene>
    <name evidence="14" type="ORF">L9G74_06710</name>
</gene>
<evidence type="ECO:0000313" key="14">
    <source>
        <dbReference type="EMBL" id="MCS4556123.1"/>
    </source>
</evidence>
<dbReference type="PIRSF" id="PIRSF006268">
    <property type="entry name" value="ApbE"/>
    <property type="match status" value="1"/>
</dbReference>
<dbReference type="PROSITE" id="PS51257">
    <property type="entry name" value="PROKAR_LIPOPROTEIN"/>
    <property type="match status" value="1"/>
</dbReference>
<evidence type="ECO:0000256" key="9">
    <source>
        <dbReference type="ARBA" id="ARBA00022842"/>
    </source>
</evidence>
<evidence type="ECO:0000256" key="13">
    <source>
        <dbReference type="RuleBase" id="RU363002"/>
    </source>
</evidence>
<evidence type="ECO:0000256" key="3">
    <source>
        <dbReference type="ARBA" id="ARBA00011955"/>
    </source>
</evidence>
<evidence type="ECO:0000256" key="7">
    <source>
        <dbReference type="ARBA" id="ARBA00022723"/>
    </source>
</evidence>
<keyword evidence="13" id="KW-0472">Membrane</keyword>
<evidence type="ECO:0000256" key="8">
    <source>
        <dbReference type="ARBA" id="ARBA00022827"/>
    </source>
</evidence>
<dbReference type="PANTHER" id="PTHR30040">
    <property type="entry name" value="THIAMINE BIOSYNTHESIS LIPOPROTEIN APBE"/>
    <property type="match status" value="1"/>
</dbReference>
<evidence type="ECO:0000313" key="15">
    <source>
        <dbReference type="Proteomes" id="UP001201549"/>
    </source>
</evidence>
<comment type="subcellular location">
    <subcellularLocation>
        <location evidence="13">Cell inner membrane</location>
        <topology evidence="13">Lipid-anchor</topology>
        <orientation evidence="13">Periplasmic side</orientation>
    </subcellularLocation>
</comment>
<dbReference type="InterPro" id="IPR024932">
    <property type="entry name" value="ApbE"/>
</dbReference>
<evidence type="ECO:0000256" key="4">
    <source>
        <dbReference type="ARBA" id="ARBA00016337"/>
    </source>
</evidence>
<comment type="cofactor">
    <cofactor evidence="1 13">
        <name>Mg(2+)</name>
        <dbReference type="ChEBI" id="CHEBI:18420"/>
    </cofactor>
</comment>
<evidence type="ECO:0000256" key="2">
    <source>
        <dbReference type="ARBA" id="ARBA00008282"/>
    </source>
</evidence>
<evidence type="ECO:0000256" key="11">
    <source>
        <dbReference type="ARBA" id="ARBA00048540"/>
    </source>
</evidence>
<evidence type="ECO:0000256" key="1">
    <source>
        <dbReference type="ARBA" id="ARBA00001946"/>
    </source>
</evidence>
<evidence type="ECO:0000256" key="6">
    <source>
        <dbReference type="ARBA" id="ARBA00022679"/>
    </source>
</evidence>
<dbReference type="PANTHER" id="PTHR30040:SF2">
    <property type="entry name" value="FAD:PROTEIN FMN TRANSFERASE"/>
    <property type="match status" value="1"/>
</dbReference>
<proteinExistence type="inferred from homology"/>
<feature type="signal peptide" evidence="13">
    <location>
        <begin position="1"/>
        <end position="26"/>
    </location>
</feature>
<keyword evidence="13" id="KW-0997">Cell inner membrane</keyword>
<feature type="chain" id="PRO_5044964850" description="FAD:protein FMN transferase" evidence="13">
    <location>
        <begin position="27"/>
        <end position="340"/>
    </location>
</feature>
<keyword evidence="13" id="KW-0449">Lipoprotein</keyword>
<reference evidence="15" key="2">
    <citation type="submission" date="2023-07" db="EMBL/GenBank/DDBJ databases">
        <title>Shewanella mangrovi sp. nov., an acetaldehyde- degrading bacterium isolated from mangrove sediment.</title>
        <authorList>
            <person name="Liu Y."/>
        </authorList>
    </citation>
    <scope>NUCLEOTIDE SEQUENCE [LARGE SCALE GENOMIC DNA]</scope>
    <source>
        <strain evidence="15">C32</strain>
    </source>
</reference>
<dbReference type="Pfam" id="PF02424">
    <property type="entry name" value="ApbE"/>
    <property type="match status" value="1"/>
</dbReference>
<dbReference type="SUPFAM" id="SSF143631">
    <property type="entry name" value="ApbE-like"/>
    <property type="match status" value="1"/>
</dbReference>
<keyword evidence="15" id="KW-1185">Reference proteome</keyword>
<protein>
    <recommendedName>
        <fullName evidence="4 12">FAD:protein FMN transferase</fullName>
        <ecNumber evidence="3 12">2.7.1.180</ecNumber>
    </recommendedName>
    <alternativeName>
        <fullName evidence="10 12">Flavin transferase</fullName>
    </alternativeName>
</protein>
<keyword evidence="5 12" id="KW-0285">Flavoprotein</keyword>
<organism evidence="14 15">
    <name type="scientific">Shewanella electrica</name>
    <dbReference type="NCBI Taxonomy" id="515560"/>
    <lineage>
        <taxon>Bacteria</taxon>
        <taxon>Pseudomonadati</taxon>
        <taxon>Pseudomonadota</taxon>
        <taxon>Gammaproteobacteria</taxon>
        <taxon>Alteromonadales</taxon>
        <taxon>Shewanellaceae</taxon>
        <taxon>Shewanella</taxon>
    </lineage>
</organism>
<comment type="function">
    <text evidence="13">Flavin transferase that catalyzes the transfer of the FMN moiety of FAD and its covalent binding to the hydroxyl group of a threonine residue in a target flavoprotein.</text>
</comment>
<keyword evidence="8 12" id="KW-0274">FAD</keyword>
<accession>A0ABT2FIF7</accession>
<comment type="catalytic activity">
    <reaction evidence="11 12 13">
        <text>L-threonyl-[protein] + FAD = FMN-L-threonyl-[protein] + AMP + H(+)</text>
        <dbReference type="Rhea" id="RHEA:36847"/>
        <dbReference type="Rhea" id="RHEA-COMP:11060"/>
        <dbReference type="Rhea" id="RHEA-COMP:11061"/>
        <dbReference type="ChEBI" id="CHEBI:15378"/>
        <dbReference type="ChEBI" id="CHEBI:30013"/>
        <dbReference type="ChEBI" id="CHEBI:57692"/>
        <dbReference type="ChEBI" id="CHEBI:74257"/>
        <dbReference type="ChEBI" id="CHEBI:456215"/>
        <dbReference type="EC" id="2.7.1.180"/>
    </reaction>
</comment>
<dbReference type="RefSeq" id="WP_238895526.1">
    <property type="nucleotide sequence ID" value="NZ_JAKOGG010000003.1"/>
</dbReference>
<dbReference type="EC" id="2.7.1.180" evidence="3 12"/>
<comment type="similarity">
    <text evidence="2 12 13">Belongs to the ApbE family.</text>
</comment>
<keyword evidence="7 12" id="KW-0479">Metal-binding</keyword>
<dbReference type="Proteomes" id="UP001201549">
    <property type="component" value="Unassembled WGS sequence"/>
</dbReference>
<keyword evidence="6 12" id="KW-0808">Transferase</keyword>
<keyword evidence="13" id="KW-0732">Signal</keyword>
<keyword evidence="9 12" id="KW-0460">Magnesium</keyword>